<dbReference type="Gene3D" id="1.10.10.1830">
    <property type="entry name" value="Non-ribosomal peptide synthase, adenylation domain"/>
    <property type="match status" value="1"/>
</dbReference>
<dbReference type="Pfam" id="PF18563">
    <property type="entry name" value="TubC_N"/>
    <property type="match status" value="1"/>
</dbReference>
<evidence type="ECO:0000313" key="7">
    <source>
        <dbReference type="Proteomes" id="UP000218418"/>
    </source>
</evidence>
<gene>
    <name evidence="6" type="ORF">NIES267_11150</name>
</gene>
<dbReference type="Pfam" id="PF00668">
    <property type="entry name" value="Condensation"/>
    <property type="match status" value="1"/>
</dbReference>
<dbReference type="PANTHER" id="PTHR45527">
    <property type="entry name" value="NONRIBOSOMAL PEPTIDE SYNTHETASE"/>
    <property type="match status" value="1"/>
</dbReference>
<dbReference type="CDD" id="cd19531">
    <property type="entry name" value="LCL_NRPS-like"/>
    <property type="match status" value="1"/>
</dbReference>
<dbReference type="InterPro" id="IPR025110">
    <property type="entry name" value="AMP-bd_C"/>
</dbReference>
<dbReference type="Gene3D" id="3.30.300.30">
    <property type="match status" value="1"/>
</dbReference>
<accession>A0A1Z4LKK4</accession>
<dbReference type="PROSITE" id="PS00012">
    <property type="entry name" value="PHOSPHOPANTETHEINE"/>
    <property type="match status" value="1"/>
</dbReference>
<evidence type="ECO:0000256" key="2">
    <source>
        <dbReference type="ARBA" id="ARBA00006432"/>
    </source>
</evidence>
<dbReference type="FunFam" id="1.10.1200.10:FF:000005">
    <property type="entry name" value="Nonribosomal peptide synthetase 1"/>
    <property type="match status" value="1"/>
</dbReference>
<comment type="similarity">
    <text evidence="2">Belongs to the ATP-dependent AMP-binding enzyme family.</text>
</comment>
<dbReference type="GO" id="GO:0031177">
    <property type="term" value="F:phosphopantetheine binding"/>
    <property type="evidence" value="ECO:0007669"/>
    <property type="project" value="InterPro"/>
</dbReference>
<dbReference type="GO" id="GO:0043041">
    <property type="term" value="P:amino acid activation for nonribosomal peptide biosynthetic process"/>
    <property type="evidence" value="ECO:0007669"/>
    <property type="project" value="TreeGrafter"/>
</dbReference>
<dbReference type="InterPro" id="IPR000873">
    <property type="entry name" value="AMP-dep_synth/lig_dom"/>
</dbReference>
<dbReference type="Gene3D" id="3.30.559.10">
    <property type="entry name" value="Chloramphenicol acetyltransferase-like domain"/>
    <property type="match status" value="1"/>
</dbReference>
<dbReference type="InterPro" id="IPR029058">
    <property type="entry name" value="AB_hydrolase_fold"/>
</dbReference>
<dbReference type="SMART" id="SM00823">
    <property type="entry name" value="PKS_PP"/>
    <property type="match status" value="1"/>
</dbReference>
<dbReference type="InterPro" id="IPR009081">
    <property type="entry name" value="PP-bd_ACP"/>
</dbReference>
<comment type="cofactor">
    <cofactor evidence="1">
        <name>pantetheine 4'-phosphate</name>
        <dbReference type="ChEBI" id="CHEBI:47942"/>
    </cofactor>
</comment>
<dbReference type="SUPFAM" id="SSF56801">
    <property type="entry name" value="Acetyl-CoA synthetase-like"/>
    <property type="match status" value="1"/>
</dbReference>
<evidence type="ECO:0000256" key="4">
    <source>
        <dbReference type="ARBA" id="ARBA00022553"/>
    </source>
</evidence>
<name>A0A1Z4LKK4_9CYAN</name>
<dbReference type="PANTHER" id="PTHR45527:SF1">
    <property type="entry name" value="FATTY ACID SYNTHASE"/>
    <property type="match status" value="1"/>
</dbReference>
<dbReference type="InterPro" id="IPR041464">
    <property type="entry name" value="TubC_N"/>
</dbReference>
<organism evidence="6 7">
    <name type="scientific">Calothrix parasitica NIES-267</name>
    <dbReference type="NCBI Taxonomy" id="1973488"/>
    <lineage>
        <taxon>Bacteria</taxon>
        <taxon>Bacillati</taxon>
        <taxon>Cyanobacteriota</taxon>
        <taxon>Cyanophyceae</taxon>
        <taxon>Nostocales</taxon>
        <taxon>Calotrichaceae</taxon>
        <taxon>Calothrix</taxon>
    </lineage>
</organism>
<dbReference type="InterPro" id="IPR006162">
    <property type="entry name" value="Ppantetheine_attach_site"/>
</dbReference>
<dbReference type="PROSITE" id="PS50075">
    <property type="entry name" value="CARRIER"/>
    <property type="match status" value="1"/>
</dbReference>
<protein>
    <submittedName>
        <fullName evidence="6">Peptide synthetase</fullName>
    </submittedName>
</protein>
<keyword evidence="4" id="KW-0597">Phosphoprotein</keyword>
<keyword evidence="3" id="KW-0596">Phosphopantetheine</keyword>
<dbReference type="OrthoDB" id="9757538at2"/>
<dbReference type="Pfam" id="PF13193">
    <property type="entry name" value="AMP-binding_C"/>
    <property type="match status" value="1"/>
</dbReference>
<dbReference type="InterPro" id="IPR001242">
    <property type="entry name" value="Condensation_dom"/>
</dbReference>
<dbReference type="EMBL" id="AP018227">
    <property type="protein sequence ID" value="BAY81638.1"/>
    <property type="molecule type" value="Genomic_DNA"/>
</dbReference>
<evidence type="ECO:0000313" key="6">
    <source>
        <dbReference type="EMBL" id="BAY81638.1"/>
    </source>
</evidence>
<dbReference type="InterPro" id="IPR045851">
    <property type="entry name" value="AMP-bd_C_sf"/>
</dbReference>
<feature type="domain" description="Carrier" evidence="5">
    <location>
        <begin position="1069"/>
        <end position="1144"/>
    </location>
</feature>
<dbReference type="GO" id="GO:0003824">
    <property type="term" value="F:catalytic activity"/>
    <property type="evidence" value="ECO:0007669"/>
    <property type="project" value="InterPro"/>
</dbReference>
<dbReference type="Gene3D" id="3.40.50.1820">
    <property type="entry name" value="alpha/beta hydrolase"/>
    <property type="match status" value="1"/>
</dbReference>
<dbReference type="GO" id="GO:0008610">
    <property type="term" value="P:lipid biosynthetic process"/>
    <property type="evidence" value="ECO:0007669"/>
    <property type="project" value="UniProtKB-ARBA"/>
</dbReference>
<dbReference type="FunFam" id="3.40.50.980:FF:000001">
    <property type="entry name" value="Non-ribosomal peptide synthetase"/>
    <property type="match status" value="1"/>
</dbReference>
<dbReference type="PROSITE" id="PS00455">
    <property type="entry name" value="AMP_BINDING"/>
    <property type="match status" value="1"/>
</dbReference>
<dbReference type="GO" id="GO:0044550">
    <property type="term" value="P:secondary metabolite biosynthetic process"/>
    <property type="evidence" value="ECO:0007669"/>
    <property type="project" value="UniProtKB-ARBA"/>
</dbReference>
<proteinExistence type="inferred from homology"/>
<dbReference type="PRINTS" id="PR00154">
    <property type="entry name" value="AMPBINDING"/>
</dbReference>
<reference evidence="6 7" key="1">
    <citation type="submission" date="2017-06" db="EMBL/GenBank/DDBJ databases">
        <title>Genome sequencing of cyanobaciteial culture collection at National Institute for Environmental Studies (NIES).</title>
        <authorList>
            <person name="Hirose Y."/>
            <person name="Shimura Y."/>
            <person name="Fujisawa T."/>
            <person name="Nakamura Y."/>
            <person name="Kawachi M."/>
        </authorList>
    </citation>
    <scope>NUCLEOTIDE SEQUENCE [LARGE SCALE GENOMIC DNA]</scope>
    <source>
        <strain evidence="6 7">NIES-267</strain>
    </source>
</reference>
<dbReference type="FunFam" id="3.30.300.30:FF:000010">
    <property type="entry name" value="Enterobactin synthetase component F"/>
    <property type="match status" value="1"/>
</dbReference>
<dbReference type="InterPro" id="IPR020806">
    <property type="entry name" value="PKS_PP-bd"/>
</dbReference>
<dbReference type="FunFam" id="3.30.559.10:FF:000012">
    <property type="entry name" value="Non-ribosomal peptide synthetase"/>
    <property type="match status" value="1"/>
</dbReference>
<dbReference type="InterPro" id="IPR036736">
    <property type="entry name" value="ACP-like_sf"/>
</dbReference>
<evidence type="ECO:0000256" key="3">
    <source>
        <dbReference type="ARBA" id="ARBA00022450"/>
    </source>
</evidence>
<dbReference type="Pfam" id="PF00501">
    <property type="entry name" value="AMP-binding"/>
    <property type="match status" value="1"/>
</dbReference>
<dbReference type="Gene3D" id="3.40.50.980">
    <property type="match status" value="2"/>
</dbReference>
<dbReference type="Gene3D" id="3.30.559.30">
    <property type="entry name" value="Nonribosomal peptide synthetase, condensation domain"/>
    <property type="match status" value="1"/>
</dbReference>
<dbReference type="InterPro" id="IPR020845">
    <property type="entry name" value="AMP-binding_CS"/>
</dbReference>
<dbReference type="CDD" id="cd17652">
    <property type="entry name" value="A_NRPS_CmdD_like"/>
    <property type="match status" value="1"/>
</dbReference>
<dbReference type="Proteomes" id="UP000218418">
    <property type="component" value="Chromosome"/>
</dbReference>
<dbReference type="GO" id="GO:0005829">
    <property type="term" value="C:cytosol"/>
    <property type="evidence" value="ECO:0007669"/>
    <property type="project" value="TreeGrafter"/>
</dbReference>
<dbReference type="InterPro" id="IPR044894">
    <property type="entry name" value="TubC_N_sf"/>
</dbReference>
<keyword evidence="7" id="KW-1185">Reference proteome</keyword>
<sequence>MNTIEQFLTHLHTLDVKLWLEDEKLRCSAPDEVLTPEFTAQLQTRKPEIIAFLQQANLVNQKTVTSIPTTPRTEKLPLSFAQQRLWFLEQLQPGSSVYHIPTAVRLTGKLKVEVLQQVLNTVIQRHEVLRTNFKTVDEELVQVISPTKKLAIHPINLQLIPKVEQEIKVKQIAIEEAKKPFDLEQDLLLRVTLLELEATEKVILLTMHHIISDGWSMEVLVKEIATLYAALSQDIPSLLKPLPIQYADFAVWQRQWLQGEVLATQLGYWKQQLGGTLPVIQLPTDFPRSRVQSFRGDTVSFTLSPEIGNKLKAIAKVEGATLFMTLLAAFKVLLYRYTGQADIVVGSPIANRNRSELEGLIGFFVNTLVLRTDLSNDPTFEQVLQRVRQITWDAYDHQDLPFEKLVEELHPERDLSYNPLFQVKFRLENPPTEKIEIPGLTLSSLGQINPSAKLDLSLDMYETADELVGGFEYNKDLFAETTIKRMVGHFCTLLEGIANQPTQCIGELPLLTPTEQQQILVEWNQTQKEFSQDLCFHQLFEAQVEKTPDAIAIIYNNEQLTYQELNQRSNQLAHHLQSLGVSPEVRVGICIQRSPAIIIAMLAIHKAGGAYVPLDPAYPTERLAFMVEDAQISLLLTHSGTQEVAEQITKSQIINLDSFWKSNNNSSQNYQNPQSKVKTDNLAYLIYTSGSTGKPKGVLIPHRGLTNLTEDKIRVCDVRSDSCILQFFSFSFDASIPEIIMALASGAKLCLASLEDIIPGLPLLKLLRDKQVTHITITPSALSVLPVEELPALKMVLVGGEAPSPELITKWSQGRKFINAYGPTEVTVNASMVECGNGHPISPVLRSSTNKQLYILDSNLQPLPVGVLGELHIAGVGLARGYLNRPDLTAEKFIPNPFHDTSLRLRQPSPYQREGKFGHPSPCKGEGMGVRLYKTGDLACYLPDGSIKLVGRIDNQVKIRGFRIEIGEIEAQLNKYPGIQTSVVIVREDNPGDKRLVAYIVPKAKINSQTKTPTSSELRRVLKEKLADYMIPAAFVMLDALPLTPNGKIDTVGLPIPDWSGNQSSTFVAPRTPTEEKLVNIFTSVLELETVGVEDDFFELGGHSLLATKLIAQLLKMFNVEITVIDLFEAPTVAELAQRVDKNLLTRRLQGSVSDVEGEREEMEF</sequence>
<dbReference type="Gene3D" id="2.30.38.10">
    <property type="entry name" value="Luciferase, Domain 3"/>
    <property type="match status" value="1"/>
</dbReference>
<dbReference type="NCBIfam" id="TIGR01733">
    <property type="entry name" value="AA-adenyl-dom"/>
    <property type="match status" value="1"/>
</dbReference>
<dbReference type="AlphaFoldDB" id="A0A1Z4LKK4"/>
<dbReference type="SUPFAM" id="SSF47336">
    <property type="entry name" value="ACP-like"/>
    <property type="match status" value="1"/>
</dbReference>
<dbReference type="InterPro" id="IPR010071">
    <property type="entry name" value="AA_adenyl_dom"/>
</dbReference>
<dbReference type="InterPro" id="IPR023213">
    <property type="entry name" value="CAT-like_dom_sf"/>
</dbReference>
<evidence type="ECO:0000256" key="1">
    <source>
        <dbReference type="ARBA" id="ARBA00001957"/>
    </source>
</evidence>
<evidence type="ECO:0000259" key="5">
    <source>
        <dbReference type="PROSITE" id="PS50075"/>
    </source>
</evidence>
<dbReference type="FunFam" id="3.40.50.12780:FF:000012">
    <property type="entry name" value="Non-ribosomal peptide synthetase"/>
    <property type="match status" value="1"/>
</dbReference>
<dbReference type="Pfam" id="PF00550">
    <property type="entry name" value="PP-binding"/>
    <property type="match status" value="1"/>
</dbReference>
<dbReference type="SUPFAM" id="SSF52777">
    <property type="entry name" value="CoA-dependent acyltransferases"/>
    <property type="match status" value="2"/>
</dbReference>
<dbReference type="InterPro" id="IPR020459">
    <property type="entry name" value="AMP-binding"/>
</dbReference>